<comment type="subcellular location">
    <subcellularLocation>
        <location evidence="5">Cytoplasm</location>
    </subcellularLocation>
    <subcellularLocation>
        <location evidence="5">Nucleus</location>
        <location evidence="5">Nucleolus</location>
    </subcellularLocation>
</comment>
<dbReference type="EMBL" id="CAKOFQ010007130">
    <property type="protein sequence ID" value="CAH1991977.1"/>
    <property type="molecule type" value="Genomic_DNA"/>
</dbReference>
<dbReference type="InterPro" id="IPR001790">
    <property type="entry name" value="Ribosomal_uL10"/>
</dbReference>
<comment type="function">
    <text evidence="1 5">Component of the ribosome assembly machinery. Nuclear paralog of the ribosomal protein P0, it binds pre-60S subunits at an early stage of assembly in the nucleolus, and is replaced by P0 in cytoplasmic pre-60S subunits and mature 80S ribosomes.</text>
</comment>
<keyword evidence="9" id="KW-1185">Reference proteome</keyword>
<name>A0A9P0LEP5_ACAOB</name>
<dbReference type="InterPro" id="IPR043141">
    <property type="entry name" value="Ribosomal_uL10-like_sf"/>
</dbReference>
<dbReference type="InterPro" id="IPR051742">
    <property type="entry name" value="Ribosome_Assembly_uL10"/>
</dbReference>
<evidence type="ECO:0000256" key="6">
    <source>
        <dbReference type="SAM" id="MobiDB-lite"/>
    </source>
</evidence>
<evidence type="ECO:0000256" key="2">
    <source>
        <dbReference type="ARBA" id="ARBA00008889"/>
    </source>
</evidence>
<dbReference type="PANTHER" id="PTHR45841">
    <property type="entry name" value="MRNA TURNOVER PROTEIN 4 MRTO4"/>
    <property type="match status" value="1"/>
</dbReference>
<feature type="region of interest" description="Disordered" evidence="6">
    <location>
        <begin position="220"/>
        <end position="240"/>
    </location>
</feature>
<dbReference type="FunFam" id="3.30.70.1730:FF:000005">
    <property type="entry name" value="Ribosome assembly factor mrt4"/>
    <property type="match status" value="1"/>
</dbReference>
<dbReference type="GO" id="GO:0005737">
    <property type="term" value="C:cytoplasm"/>
    <property type="evidence" value="ECO:0007669"/>
    <property type="project" value="UniProtKB-SubCell"/>
</dbReference>
<evidence type="ECO:0000259" key="7">
    <source>
        <dbReference type="Pfam" id="PF17777"/>
    </source>
</evidence>
<dbReference type="InterPro" id="IPR033867">
    <property type="entry name" value="Mrt4"/>
</dbReference>
<evidence type="ECO:0000313" key="9">
    <source>
        <dbReference type="Proteomes" id="UP001152888"/>
    </source>
</evidence>
<dbReference type="CDD" id="cd05796">
    <property type="entry name" value="Ribosomal_P0_like"/>
    <property type="match status" value="1"/>
</dbReference>
<dbReference type="GO" id="GO:0006364">
    <property type="term" value="P:rRNA processing"/>
    <property type="evidence" value="ECO:0007669"/>
    <property type="project" value="TreeGrafter"/>
</dbReference>
<dbReference type="PANTHER" id="PTHR45841:SF1">
    <property type="entry name" value="MRNA TURNOVER PROTEIN 4 HOMOLOG"/>
    <property type="match status" value="1"/>
</dbReference>
<dbReference type="SUPFAM" id="SSF160369">
    <property type="entry name" value="Ribosomal protein L10-like"/>
    <property type="match status" value="1"/>
</dbReference>
<dbReference type="Pfam" id="PF17777">
    <property type="entry name" value="RL10P_insert"/>
    <property type="match status" value="1"/>
</dbReference>
<dbReference type="AlphaFoldDB" id="A0A9P0LEP5"/>
<dbReference type="FunFam" id="3.90.105.20:FF:000004">
    <property type="entry name" value="Ribosome assembly factor mrt4"/>
    <property type="match status" value="1"/>
</dbReference>
<dbReference type="Gene3D" id="3.90.105.20">
    <property type="match status" value="1"/>
</dbReference>
<dbReference type="InterPro" id="IPR040637">
    <property type="entry name" value="Ribosomal_uL10-like_insert"/>
</dbReference>
<evidence type="ECO:0000256" key="3">
    <source>
        <dbReference type="ARBA" id="ARBA00022490"/>
    </source>
</evidence>
<protein>
    <recommendedName>
        <fullName evidence="5">Ribosome assembly factor mrt4</fullName>
    </recommendedName>
</protein>
<keyword evidence="5" id="KW-0690">Ribosome biogenesis</keyword>
<evidence type="ECO:0000256" key="5">
    <source>
        <dbReference type="RuleBase" id="RU364039"/>
    </source>
</evidence>
<feature type="domain" description="Large ribosomal subunit protein uL10-like insertion" evidence="7">
    <location>
        <begin position="128"/>
        <end position="197"/>
    </location>
</feature>
<dbReference type="Gene3D" id="3.30.70.1730">
    <property type="match status" value="1"/>
</dbReference>
<dbReference type="Proteomes" id="UP001152888">
    <property type="component" value="Unassembled WGS sequence"/>
</dbReference>
<dbReference type="GO" id="GO:0000956">
    <property type="term" value="P:nuclear-transcribed mRNA catabolic process"/>
    <property type="evidence" value="ECO:0007669"/>
    <property type="project" value="TreeGrafter"/>
</dbReference>
<dbReference type="GO" id="GO:0000027">
    <property type="term" value="P:ribosomal large subunit assembly"/>
    <property type="evidence" value="ECO:0007669"/>
    <property type="project" value="InterPro"/>
</dbReference>
<comment type="subunit">
    <text evidence="5">Associates with the pre-60S ribosomal particle.</text>
</comment>
<dbReference type="GO" id="GO:0030687">
    <property type="term" value="C:preribosome, large subunit precursor"/>
    <property type="evidence" value="ECO:0007669"/>
    <property type="project" value="TreeGrafter"/>
</dbReference>
<reference evidence="8" key="1">
    <citation type="submission" date="2022-03" db="EMBL/GenBank/DDBJ databases">
        <authorList>
            <person name="Sayadi A."/>
        </authorList>
    </citation>
    <scope>NUCLEOTIDE SEQUENCE</scope>
</reference>
<comment type="caution">
    <text evidence="8">The sequence shown here is derived from an EMBL/GenBank/DDBJ whole genome shotgun (WGS) entry which is preliminary data.</text>
</comment>
<dbReference type="InterPro" id="IPR043164">
    <property type="entry name" value="Ribosomal_uL10-like_insert_sf"/>
</dbReference>
<accession>A0A9P0LEP5</accession>
<comment type="similarity">
    <text evidence="2 5">Belongs to the universal ribosomal protein uL10 family.</text>
</comment>
<organism evidence="8 9">
    <name type="scientific">Acanthoscelides obtectus</name>
    <name type="common">Bean weevil</name>
    <name type="synonym">Bruchus obtectus</name>
    <dbReference type="NCBI Taxonomy" id="200917"/>
    <lineage>
        <taxon>Eukaryota</taxon>
        <taxon>Metazoa</taxon>
        <taxon>Ecdysozoa</taxon>
        <taxon>Arthropoda</taxon>
        <taxon>Hexapoda</taxon>
        <taxon>Insecta</taxon>
        <taxon>Pterygota</taxon>
        <taxon>Neoptera</taxon>
        <taxon>Endopterygota</taxon>
        <taxon>Coleoptera</taxon>
        <taxon>Polyphaga</taxon>
        <taxon>Cucujiformia</taxon>
        <taxon>Chrysomeloidea</taxon>
        <taxon>Chrysomelidae</taxon>
        <taxon>Bruchinae</taxon>
        <taxon>Bruchini</taxon>
        <taxon>Acanthoscelides</taxon>
    </lineage>
</organism>
<sequence length="240" mass="27919">MRDARSFLLEVVSLTKTDKKGQALKQKIIEDIRSCVEKYKSVYVFSCNNMRNELMQGVREEWKPGSRFFFGKNRVIAVGLGRSEEEEIETDLHKISKVLKGQCGLLFTNCKKKEVAEWFENYAVEDYARSGCVATKTIELKEGPLKQFAHSREPYLRKLGMPTKLDKGVVTLIKDYTVCKERDILTPEQATILQYLDHRLATFRFILKAKWTKGKGFEKLIDDEEEQNNEDEQKMEDDIE</sequence>
<dbReference type="Pfam" id="PF00466">
    <property type="entry name" value="Ribosomal_L10"/>
    <property type="match status" value="1"/>
</dbReference>
<dbReference type="GO" id="GO:0005730">
    <property type="term" value="C:nucleolus"/>
    <property type="evidence" value="ECO:0007669"/>
    <property type="project" value="UniProtKB-SubCell"/>
</dbReference>
<dbReference type="GO" id="GO:0003723">
    <property type="term" value="F:RNA binding"/>
    <property type="evidence" value="ECO:0007669"/>
    <property type="project" value="TreeGrafter"/>
</dbReference>
<feature type="compositionally biased region" description="Acidic residues" evidence="6">
    <location>
        <begin position="221"/>
        <end position="240"/>
    </location>
</feature>
<gene>
    <name evidence="8" type="ORF">ACAOBT_LOCUS20593</name>
</gene>
<keyword evidence="4 5" id="KW-0539">Nucleus</keyword>
<dbReference type="OrthoDB" id="16753at2759"/>
<evidence type="ECO:0000256" key="4">
    <source>
        <dbReference type="ARBA" id="ARBA00023242"/>
    </source>
</evidence>
<evidence type="ECO:0000313" key="8">
    <source>
        <dbReference type="EMBL" id="CAH1991977.1"/>
    </source>
</evidence>
<proteinExistence type="inferred from homology"/>
<evidence type="ECO:0000256" key="1">
    <source>
        <dbReference type="ARBA" id="ARBA00004046"/>
    </source>
</evidence>
<keyword evidence="3 5" id="KW-0963">Cytoplasm</keyword>